<evidence type="ECO:0000256" key="1">
    <source>
        <dbReference type="ARBA" id="ARBA00010193"/>
    </source>
</evidence>
<dbReference type="GO" id="GO:0006508">
    <property type="term" value="P:proteolysis"/>
    <property type="evidence" value="ECO:0007669"/>
    <property type="project" value="UniProtKB-KW"/>
</dbReference>
<organism evidence="8 9">
    <name type="scientific">Athelia psychrophila</name>
    <dbReference type="NCBI Taxonomy" id="1759441"/>
    <lineage>
        <taxon>Eukaryota</taxon>
        <taxon>Fungi</taxon>
        <taxon>Dikarya</taxon>
        <taxon>Basidiomycota</taxon>
        <taxon>Agaricomycotina</taxon>
        <taxon>Agaricomycetes</taxon>
        <taxon>Agaricomycetidae</taxon>
        <taxon>Atheliales</taxon>
        <taxon>Atheliaceae</taxon>
        <taxon>Athelia</taxon>
    </lineage>
</organism>
<dbReference type="InterPro" id="IPR038765">
    <property type="entry name" value="Papain-like_cys_pep_sf"/>
</dbReference>
<comment type="caution">
    <text evidence="5">Lacks conserved residue(s) required for the propagation of feature annotation.</text>
</comment>
<keyword evidence="9" id="KW-1185">Reference proteome</keyword>
<dbReference type="GO" id="GO:0004198">
    <property type="term" value="F:calcium-dependent cysteine-type endopeptidase activity"/>
    <property type="evidence" value="ECO:0007669"/>
    <property type="project" value="InterPro"/>
</dbReference>
<feature type="domain" description="Calpain catalytic" evidence="7">
    <location>
        <begin position="111"/>
        <end position="369"/>
    </location>
</feature>
<evidence type="ECO:0000259" key="7">
    <source>
        <dbReference type="PROSITE" id="PS50203"/>
    </source>
</evidence>
<dbReference type="SUPFAM" id="SSF54001">
    <property type="entry name" value="Cysteine proteinases"/>
    <property type="match status" value="1"/>
</dbReference>
<comment type="similarity">
    <text evidence="1">Belongs to the peptidase C2 family. PalB/RIM13 subfamily.</text>
</comment>
<dbReference type="Proteomes" id="UP000076532">
    <property type="component" value="Unassembled WGS sequence"/>
</dbReference>
<dbReference type="PANTHER" id="PTHR46143:SF1">
    <property type="entry name" value="CALPAIN-7"/>
    <property type="match status" value="1"/>
</dbReference>
<dbReference type="InterPro" id="IPR022683">
    <property type="entry name" value="Calpain_III"/>
</dbReference>
<evidence type="ECO:0000313" key="9">
    <source>
        <dbReference type="Proteomes" id="UP000076532"/>
    </source>
</evidence>
<dbReference type="SMART" id="SM00230">
    <property type="entry name" value="CysPc"/>
    <property type="match status" value="1"/>
</dbReference>
<dbReference type="STRING" id="436010.A0A166RRA4"/>
<evidence type="ECO:0000256" key="3">
    <source>
        <dbReference type="ARBA" id="ARBA00022801"/>
    </source>
</evidence>
<feature type="compositionally biased region" description="Basic and acidic residues" evidence="6">
    <location>
        <begin position="53"/>
        <end position="67"/>
    </location>
</feature>
<keyword evidence="2" id="KW-0645">Protease</keyword>
<feature type="region of interest" description="Disordered" evidence="6">
    <location>
        <begin position="41"/>
        <end position="77"/>
    </location>
</feature>
<sequence>MASNTDPQNLYTKATRAELAQSYDEAFRLYIRAAEGFLQHSRAQGEPGKSRSKKDAGRALERAERIKSAKGAGGSGSGTLRPVEVDFWSAEEQKQVLSKSSSINGLLVPLWDDPASASEPPTQPGLSPDQIARGATWRVLDPGDDEHIAERIDAEGIVQHVVSDCSVCAAMSVCIALQKRGTAPAVPSRTADGVDPTLPAQIHFRTSGLSQQHDLRVLLNGAWRRVTIDSALPIDPNGTILGLSAHCATTNTPILWPSLVEKAYMKLMGGYDFPGSNSSIDFHALTGWIPEHIEIRSPAFSREKVWARIADVHAAGHCVITLGTDNRVSLSNIRDWALEKWGRELIAEHNYAVVDMKEVGGERLLSILDSRIDRDLLDTAVGENQGSSLRPTFDMPWDDVCAIFEGVYVNWDPALLSNHLQFHGIWKGRCAQANDAAAHRHLRLMVQPSPSTKRDSNQDVWVLLTRHQADSSRKAEYIALHVHDEDEDRLDIQSIAEKARFTSSVHTLVRTRVPEATKALSILASYDGPFEDVGFTLSVYTSHAVSWDKTTTRPPFMHKETGALTSTNAGGNCNYPTYMINPQYHLRIHPETTKATAGMAGSQRISKANVILNCEVSRQTPVNITAVWSRGERILELAQKEIAASSGPYGYGFVRADQQLQAGDYTVIVSAFGPEHMGPFTLTAQSSHHFDLQPIPQEGAGVYQKFIRGAWDGQSAAGGPTFKQYLSNPIYEIDLQSSTLLRRVLVRLQLQQPSHIASLNVTLFQTSPNSEAIGKHLATSGPYSDAISGVITPEVSLSAGKYLLIPSTYQPALQMGFRMTLYCSSASVTYSLRPPRTV</sequence>
<dbReference type="InterPro" id="IPR036213">
    <property type="entry name" value="Calpain_III_sf"/>
</dbReference>
<keyword evidence="4" id="KW-0788">Thiol protease</keyword>
<dbReference type="OrthoDB" id="167576at2759"/>
<dbReference type="AlphaFoldDB" id="A0A166RRA4"/>
<dbReference type="InterPro" id="IPR001300">
    <property type="entry name" value="Peptidase_C2_calpain_cat"/>
</dbReference>
<evidence type="ECO:0000256" key="2">
    <source>
        <dbReference type="ARBA" id="ARBA00022670"/>
    </source>
</evidence>
<dbReference type="SUPFAM" id="SSF116846">
    <property type="entry name" value="MIT domain"/>
    <property type="match status" value="1"/>
</dbReference>
<dbReference type="Gene3D" id="1.20.58.80">
    <property type="entry name" value="Phosphotransferase system, lactose/cellobiose-type IIA subunit"/>
    <property type="match status" value="1"/>
</dbReference>
<accession>A0A166RRA4</accession>
<dbReference type="PROSITE" id="PS50203">
    <property type="entry name" value="CALPAIN_CAT"/>
    <property type="match status" value="1"/>
</dbReference>
<dbReference type="Pfam" id="PF00648">
    <property type="entry name" value="Peptidase_C2"/>
    <property type="match status" value="1"/>
</dbReference>
<dbReference type="InterPro" id="IPR036181">
    <property type="entry name" value="MIT_dom_sf"/>
</dbReference>
<dbReference type="SMART" id="SM00720">
    <property type="entry name" value="calpain_III"/>
    <property type="match status" value="1"/>
</dbReference>
<evidence type="ECO:0000256" key="6">
    <source>
        <dbReference type="SAM" id="MobiDB-lite"/>
    </source>
</evidence>
<evidence type="ECO:0000256" key="5">
    <source>
        <dbReference type="PROSITE-ProRule" id="PRU00239"/>
    </source>
</evidence>
<gene>
    <name evidence="8" type="ORF">FIBSPDRAFT_917699</name>
</gene>
<evidence type="ECO:0000313" key="8">
    <source>
        <dbReference type="EMBL" id="KZP28562.1"/>
    </source>
</evidence>
<name>A0A166RRA4_9AGAM</name>
<proteinExistence type="inferred from homology"/>
<dbReference type="Gene3D" id="2.60.120.380">
    <property type="match status" value="2"/>
</dbReference>
<dbReference type="InterPro" id="IPR051297">
    <property type="entry name" value="PalB/RIM13"/>
</dbReference>
<keyword evidence="3" id="KW-0378">Hydrolase</keyword>
<dbReference type="PANTHER" id="PTHR46143">
    <property type="entry name" value="CALPAIN-7"/>
    <property type="match status" value="1"/>
</dbReference>
<dbReference type="InterPro" id="IPR022682">
    <property type="entry name" value="Calpain_domain_III"/>
</dbReference>
<protein>
    <submittedName>
        <fullName evidence="8">Cysteine proteinase</fullName>
    </submittedName>
</protein>
<evidence type="ECO:0000256" key="4">
    <source>
        <dbReference type="ARBA" id="ARBA00022807"/>
    </source>
</evidence>
<dbReference type="Pfam" id="PF01067">
    <property type="entry name" value="Calpain_III"/>
    <property type="match status" value="1"/>
</dbReference>
<reference evidence="8 9" key="1">
    <citation type="journal article" date="2016" name="Mol. Biol. Evol.">
        <title>Comparative Genomics of Early-Diverging Mushroom-Forming Fungi Provides Insights into the Origins of Lignocellulose Decay Capabilities.</title>
        <authorList>
            <person name="Nagy L.G."/>
            <person name="Riley R."/>
            <person name="Tritt A."/>
            <person name="Adam C."/>
            <person name="Daum C."/>
            <person name="Floudas D."/>
            <person name="Sun H."/>
            <person name="Yadav J.S."/>
            <person name="Pangilinan J."/>
            <person name="Larsson K.H."/>
            <person name="Matsuura K."/>
            <person name="Barry K."/>
            <person name="Labutti K."/>
            <person name="Kuo R."/>
            <person name="Ohm R.A."/>
            <person name="Bhattacharya S.S."/>
            <person name="Shirouzu T."/>
            <person name="Yoshinaga Y."/>
            <person name="Martin F.M."/>
            <person name="Grigoriev I.V."/>
            <person name="Hibbett D.S."/>
        </authorList>
    </citation>
    <scope>NUCLEOTIDE SEQUENCE [LARGE SCALE GENOMIC DNA]</scope>
    <source>
        <strain evidence="8 9">CBS 109695</strain>
    </source>
</reference>
<dbReference type="SUPFAM" id="SSF49758">
    <property type="entry name" value="Calpain large subunit, middle domain (domain III)"/>
    <property type="match status" value="3"/>
</dbReference>
<dbReference type="EMBL" id="KV417503">
    <property type="protein sequence ID" value="KZP28562.1"/>
    <property type="molecule type" value="Genomic_DNA"/>
</dbReference>